<accession>A0ABP0FUM4</accession>
<name>A0ABP0FUM4_CLALP</name>
<feature type="compositionally biased region" description="Low complexity" evidence="7">
    <location>
        <begin position="921"/>
        <end position="933"/>
    </location>
</feature>
<dbReference type="SMART" id="SM00185">
    <property type="entry name" value="ARM"/>
    <property type="match status" value="2"/>
</dbReference>
<evidence type="ECO:0000313" key="9">
    <source>
        <dbReference type="EMBL" id="CAK8683319.1"/>
    </source>
</evidence>
<keyword evidence="3 6" id="KW-0547">Nucleotide-binding</keyword>
<dbReference type="InterPro" id="IPR011009">
    <property type="entry name" value="Kinase-like_dom_sf"/>
</dbReference>
<dbReference type="InterPro" id="IPR000225">
    <property type="entry name" value="Armadillo"/>
</dbReference>
<dbReference type="PROSITE" id="PS00109">
    <property type="entry name" value="PROTEIN_KINASE_TYR"/>
    <property type="match status" value="1"/>
</dbReference>
<feature type="compositionally biased region" description="Low complexity" evidence="7">
    <location>
        <begin position="815"/>
        <end position="835"/>
    </location>
</feature>
<feature type="compositionally biased region" description="Low complexity" evidence="7">
    <location>
        <begin position="855"/>
        <end position="877"/>
    </location>
</feature>
<comment type="caution">
    <text evidence="9">The sequence shown here is derived from an EMBL/GenBank/DDBJ whole genome shotgun (WGS) entry which is preliminary data.</text>
</comment>
<dbReference type="Gene3D" id="1.25.10.10">
    <property type="entry name" value="Leucine-rich Repeat Variant"/>
    <property type="match status" value="1"/>
</dbReference>
<evidence type="ECO:0000256" key="2">
    <source>
        <dbReference type="ARBA" id="ARBA00022679"/>
    </source>
</evidence>
<feature type="domain" description="Protein kinase" evidence="8">
    <location>
        <begin position="489"/>
        <end position="760"/>
    </location>
</feature>
<evidence type="ECO:0000256" key="4">
    <source>
        <dbReference type="ARBA" id="ARBA00022777"/>
    </source>
</evidence>
<protein>
    <recommendedName>
        <fullName evidence="8">Protein kinase domain-containing protein</fullName>
    </recommendedName>
</protein>
<evidence type="ECO:0000256" key="5">
    <source>
        <dbReference type="ARBA" id="ARBA00022840"/>
    </source>
</evidence>
<dbReference type="InterPro" id="IPR000719">
    <property type="entry name" value="Prot_kinase_dom"/>
</dbReference>
<feature type="binding site" evidence="6">
    <location>
        <position position="518"/>
    </location>
    <ligand>
        <name>ATP</name>
        <dbReference type="ChEBI" id="CHEBI:30616"/>
    </ligand>
</feature>
<evidence type="ECO:0000259" key="8">
    <source>
        <dbReference type="PROSITE" id="PS50011"/>
    </source>
</evidence>
<keyword evidence="2" id="KW-0808">Transferase</keyword>
<dbReference type="PROSITE" id="PS00107">
    <property type="entry name" value="PROTEIN_KINASE_ATP"/>
    <property type="match status" value="1"/>
</dbReference>
<keyword evidence="4" id="KW-0418">Kinase</keyword>
<dbReference type="PROSITE" id="PS50011">
    <property type="entry name" value="PROTEIN_KINASE_DOM"/>
    <property type="match status" value="1"/>
</dbReference>
<dbReference type="InterPro" id="IPR011989">
    <property type="entry name" value="ARM-like"/>
</dbReference>
<keyword evidence="10" id="KW-1185">Reference proteome</keyword>
<dbReference type="InterPro" id="IPR016024">
    <property type="entry name" value="ARM-type_fold"/>
</dbReference>
<dbReference type="SUPFAM" id="SSF56112">
    <property type="entry name" value="Protein kinase-like (PK-like)"/>
    <property type="match status" value="1"/>
</dbReference>
<dbReference type="Pfam" id="PF00069">
    <property type="entry name" value="Pkinase"/>
    <property type="match status" value="1"/>
</dbReference>
<evidence type="ECO:0000256" key="6">
    <source>
        <dbReference type="PROSITE-ProRule" id="PRU10141"/>
    </source>
</evidence>
<feature type="compositionally biased region" description="Basic and acidic residues" evidence="7">
    <location>
        <begin position="780"/>
        <end position="796"/>
    </location>
</feature>
<dbReference type="SUPFAM" id="SSF48371">
    <property type="entry name" value="ARM repeat"/>
    <property type="match status" value="1"/>
</dbReference>
<sequence length="1132" mass="128049">MSNVTPVNEEAKLNNLLSLLQDKVKFKIGSKSIKLDDSLNKVKKGTTKSQPSEKAGNLLEWFTTHYQKERKFNSHVHKDLFSNLFHALLKAKNLQILSSPENNLRVVICLRMLMRDLFFQQNFAESEDLAYFADMFFMKSKGYLMCTEEPFVVDIVANLASIFHKISHSSHKFVLLNHSIPQTMLHLLRASDVFILHCSLNVLVALGESKILRNLISNMHSVECICQIIQEFDDVSKCYAANLMRILCSDNEIREQMMIYDTLPVLLSILNDGEQCVLLWHVVWTLVKLCNDTEHANEIRLLGGIPLLLNLLHKDRPLTCSRYELSSGCAKRGQSNFTVTSKENKEEVAENKLKLHSACCAALTELALDDRCTQTIVQTNGVYVIAKLIFPQKPSDRCKGGVLNVQKNAFRALRFLFSMERNRKMFKRIFPPEMFQKFIDIGHYVRDIEAYTVLVELLNSMQPCAIDIIREAVEELNQNKTPKRWIRDYAIYDILGTGAFGSVYRVKKRSTQTPLAMKEVSIAGGQGKTGKEKQKREIDEIVRELSIIREQLRHPNVVRYYSTFQENDKLYIEMELIEGASLQEHFTSLKEKNEKGMGEIRVWRVFIQMCLGLRYLHCDKRIVHRDLTPNNVMLGENDKVTITDFGLAKQKKDSSKMVSVVGTLLYSCPEIVKSEPYGDKADIWALGCILQQMATLDPPFNASNMLSLATKIVDAVYDPIPESWGYSSLVRNTVKSCLTIKPEDRPDIVAVSGIISEPMLRYTDHVASLHMAAEKRIEKERRRTQKHFHEARRNRQDYQTLFQASQESNERSSRTFEMSSESVSSHTPTSETSSRIPSDDLDVFIADNGNDEVYDSSGLDSSGGISSTSSSSGQDKSSPVRTNKKIRPVSAGTKIPHPPSPDVKALAPRRALSFDLTGARNNNNNSDRSISSSQMSIPKDLSRGFSARSGRPMSSGGKSAAMLSISPSKLRPISDPVQQTLIQLHKIIYIDQLPPTNEVNYRRRIISRYKRALFSPHSRSMGLKDELKKLLCGSHETIDLSFIVEAPSLTQKATAEAEAKELLGNCYVSTVTDGGKLYEEGITYAQMQTIIERVLTESGYYDLNNKPKNVYADVRHRCRTLPEDMHSGANIT</sequence>
<evidence type="ECO:0000256" key="3">
    <source>
        <dbReference type="ARBA" id="ARBA00022741"/>
    </source>
</evidence>
<dbReference type="PANTHER" id="PTHR43671:SF92">
    <property type="entry name" value="SERINE_THREONINE-PROTEIN KINASE NEK10"/>
    <property type="match status" value="1"/>
</dbReference>
<dbReference type="EMBL" id="CAWYQH010000097">
    <property type="protein sequence ID" value="CAK8683319.1"/>
    <property type="molecule type" value="Genomic_DNA"/>
</dbReference>
<gene>
    <name evidence="9" type="ORF">CVLEPA_LOCUS14403</name>
</gene>
<proteinExistence type="inferred from homology"/>
<keyword evidence="5 6" id="KW-0067">ATP-binding</keyword>
<evidence type="ECO:0000313" key="10">
    <source>
        <dbReference type="Proteomes" id="UP001642483"/>
    </source>
</evidence>
<organism evidence="9 10">
    <name type="scientific">Clavelina lepadiformis</name>
    <name type="common">Light-bulb sea squirt</name>
    <name type="synonym">Ascidia lepadiformis</name>
    <dbReference type="NCBI Taxonomy" id="159417"/>
    <lineage>
        <taxon>Eukaryota</taxon>
        <taxon>Metazoa</taxon>
        <taxon>Chordata</taxon>
        <taxon>Tunicata</taxon>
        <taxon>Ascidiacea</taxon>
        <taxon>Aplousobranchia</taxon>
        <taxon>Clavelinidae</taxon>
        <taxon>Clavelina</taxon>
    </lineage>
</organism>
<dbReference type="Proteomes" id="UP001642483">
    <property type="component" value="Unassembled WGS sequence"/>
</dbReference>
<dbReference type="Gene3D" id="1.10.510.10">
    <property type="entry name" value="Transferase(Phosphotransferase) domain 1"/>
    <property type="match status" value="1"/>
</dbReference>
<dbReference type="PANTHER" id="PTHR43671">
    <property type="entry name" value="SERINE/THREONINE-PROTEIN KINASE NEK"/>
    <property type="match status" value="1"/>
</dbReference>
<evidence type="ECO:0000256" key="7">
    <source>
        <dbReference type="SAM" id="MobiDB-lite"/>
    </source>
</evidence>
<dbReference type="InterPro" id="IPR008266">
    <property type="entry name" value="Tyr_kinase_AS"/>
</dbReference>
<dbReference type="InterPro" id="IPR017441">
    <property type="entry name" value="Protein_kinase_ATP_BS"/>
</dbReference>
<reference evidence="9 10" key="1">
    <citation type="submission" date="2024-02" db="EMBL/GenBank/DDBJ databases">
        <authorList>
            <person name="Daric V."/>
            <person name="Darras S."/>
        </authorList>
    </citation>
    <scope>NUCLEOTIDE SEQUENCE [LARGE SCALE GENOMIC DNA]</scope>
</reference>
<comment type="similarity">
    <text evidence="1">Belongs to the protein kinase superfamily. NEK Ser/Thr protein kinase family. NIMA subfamily.</text>
</comment>
<evidence type="ECO:0000256" key="1">
    <source>
        <dbReference type="ARBA" id="ARBA00010886"/>
    </source>
</evidence>
<feature type="region of interest" description="Disordered" evidence="7">
    <location>
        <begin position="780"/>
        <end position="960"/>
    </location>
</feature>
<dbReference type="InterPro" id="IPR050660">
    <property type="entry name" value="NEK_Ser/Thr_kinase"/>
</dbReference>
<feature type="compositionally biased region" description="Polar residues" evidence="7">
    <location>
        <begin position="797"/>
        <end position="807"/>
    </location>
</feature>